<protein>
    <submittedName>
        <fullName evidence="3">Uncharacterized protein</fullName>
    </submittedName>
</protein>
<gene>
    <name evidence="3" type="ORF">AVDCRST_MAG85-3841</name>
</gene>
<keyword evidence="2" id="KW-1133">Transmembrane helix</keyword>
<feature type="transmembrane region" description="Helical" evidence="2">
    <location>
        <begin position="60"/>
        <end position="78"/>
    </location>
</feature>
<keyword evidence="2" id="KW-0812">Transmembrane</keyword>
<sequence>MKTRIVLGTLRKDFQSGALGLYGDALMPRRDLKVMLVLGVVFAALGLGVELGGIHADVLLISPLLCLAVPLLAGSYVGEERLARLAAKVAARRRPRRAAAAEPKPRPAPPLVVRAGRILGTARAVRPPPAPLTA</sequence>
<proteinExistence type="predicted"/>
<evidence type="ECO:0000313" key="3">
    <source>
        <dbReference type="EMBL" id="CAA9532979.1"/>
    </source>
</evidence>
<feature type="transmembrane region" description="Helical" evidence="2">
    <location>
        <begin position="34"/>
        <end position="54"/>
    </location>
</feature>
<organism evidence="3">
    <name type="scientific">uncultured Solirubrobacteraceae bacterium</name>
    <dbReference type="NCBI Taxonomy" id="1162706"/>
    <lineage>
        <taxon>Bacteria</taxon>
        <taxon>Bacillati</taxon>
        <taxon>Actinomycetota</taxon>
        <taxon>Thermoleophilia</taxon>
        <taxon>Solirubrobacterales</taxon>
        <taxon>Solirubrobacteraceae</taxon>
        <taxon>environmental samples</taxon>
    </lineage>
</organism>
<reference evidence="3" key="1">
    <citation type="submission" date="2020-02" db="EMBL/GenBank/DDBJ databases">
        <authorList>
            <person name="Meier V. D."/>
        </authorList>
    </citation>
    <scope>NUCLEOTIDE SEQUENCE</scope>
    <source>
        <strain evidence="3">AVDCRST_MAG85</strain>
    </source>
</reference>
<name>A0A6J4TUV6_9ACTN</name>
<evidence type="ECO:0000256" key="2">
    <source>
        <dbReference type="SAM" id="Phobius"/>
    </source>
</evidence>
<feature type="region of interest" description="Disordered" evidence="1">
    <location>
        <begin position="92"/>
        <end position="111"/>
    </location>
</feature>
<dbReference type="AlphaFoldDB" id="A0A6J4TUV6"/>
<accession>A0A6J4TUV6</accession>
<dbReference type="EMBL" id="CADCVT010000433">
    <property type="protein sequence ID" value="CAA9532979.1"/>
    <property type="molecule type" value="Genomic_DNA"/>
</dbReference>
<keyword evidence="2" id="KW-0472">Membrane</keyword>
<evidence type="ECO:0000256" key="1">
    <source>
        <dbReference type="SAM" id="MobiDB-lite"/>
    </source>
</evidence>